<dbReference type="PRINTS" id="PR00834">
    <property type="entry name" value="PROTEASES2C"/>
</dbReference>
<keyword evidence="4" id="KW-0720">Serine protease</keyword>
<dbReference type="RefSeq" id="WP_087444710.1">
    <property type="nucleotide sequence ID" value="NZ_CABMNB010000047.1"/>
</dbReference>
<dbReference type="GO" id="GO:0006508">
    <property type="term" value="P:proteolysis"/>
    <property type="evidence" value="ECO:0007669"/>
    <property type="project" value="UniProtKB-KW"/>
</dbReference>
<evidence type="ECO:0000256" key="5">
    <source>
        <dbReference type="SAM" id="MobiDB-lite"/>
    </source>
</evidence>
<feature type="compositionally biased region" description="Low complexity" evidence="5">
    <location>
        <begin position="67"/>
        <end position="84"/>
    </location>
</feature>
<dbReference type="EMBL" id="CP041405">
    <property type="protein sequence ID" value="QDM44114.1"/>
    <property type="molecule type" value="Genomic_DNA"/>
</dbReference>
<evidence type="ECO:0000313" key="10">
    <source>
        <dbReference type="Proteomes" id="UP001209276"/>
    </source>
</evidence>
<dbReference type="PANTHER" id="PTHR43343:SF3">
    <property type="entry name" value="PROTEASE DO-LIKE 8, CHLOROPLASTIC"/>
    <property type="match status" value="1"/>
</dbReference>
<feature type="transmembrane region" description="Helical" evidence="6">
    <location>
        <begin position="152"/>
        <end position="171"/>
    </location>
</feature>
<dbReference type="Proteomes" id="UP001209276">
    <property type="component" value="Unassembled WGS sequence"/>
</dbReference>
<dbReference type="EMBL" id="JAMDMM010000021">
    <property type="protein sequence ID" value="MCY9607732.1"/>
    <property type="molecule type" value="Genomic_DNA"/>
</dbReference>
<feature type="compositionally biased region" description="Basic and acidic residues" evidence="5">
    <location>
        <begin position="110"/>
        <end position="119"/>
    </location>
</feature>
<dbReference type="SUPFAM" id="SSF50494">
    <property type="entry name" value="Trypsin-like serine proteases"/>
    <property type="match status" value="1"/>
</dbReference>
<evidence type="ECO:0000256" key="3">
    <source>
        <dbReference type="ARBA" id="ARBA00022801"/>
    </source>
</evidence>
<evidence type="ECO:0000313" key="7">
    <source>
        <dbReference type="EMBL" id="MCY9607732.1"/>
    </source>
</evidence>
<organism evidence="8 9">
    <name type="scientific">Paenibacillus thiaminolyticus</name>
    <name type="common">Bacillus thiaminolyticus</name>
    <dbReference type="NCBI Taxonomy" id="49283"/>
    <lineage>
        <taxon>Bacteria</taxon>
        <taxon>Bacillati</taxon>
        <taxon>Bacillota</taxon>
        <taxon>Bacilli</taxon>
        <taxon>Bacillales</taxon>
        <taxon>Paenibacillaceae</taxon>
        <taxon>Paenibacillus</taxon>
    </lineage>
</organism>
<feature type="compositionally biased region" description="Basic and acidic residues" evidence="5">
    <location>
        <begin position="43"/>
        <end position="54"/>
    </location>
</feature>
<evidence type="ECO:0000256" key="4">
    <source>
        <dbReference type="ARBA" id="ARBA00022825"/>
    </source>
</evidence>
<dbReference type="GeneID" id="76996670"/>
<feature type="region of interest" description="Disordered" evidence="5">
    <location>
        <begin position="1"/>
        <end position="119"/>
    </location>
</feature>
<keyword evidence="3" id="KW-0378">Hydrolase</keyword>
<dbReference type="Gene3D" id="2.40.10.10">
    <property type="entry name" value="Trypsin-like serine proteases"/>
    <property type="match status" value="2"/>
</dbReference>
<sequence length="380" mass="41728">MNPSKPNDARRASDPAPADEAAQRSVPGSSVSESGDARGVPSARKETMEERDASEGNNLLEVEPGKEQVQSESAEASSERQPSAMAQRPGEWPQPPGEWPQPPGEWPQPLRERPQHGHSEPLTAAEFEQWIQEDEEEETEPAPRRKWMAKTITLLLALLLFGNVLAFWPQIYNLPALRFLHTDKELSQSEQIQQYKQAVVIVNAHDRKGTGFNVAAEGIIITNRHVMAEDKTGSVTFQNNKTYLADVVASDAALDVAVLKLRDNSEPLPALPLETDSGWREGAQVHIIGNPLSFYHIAIEGSILGLTPLQHRERPVLMIQAPIHSGNSGSPVLNEQGRVIGVVFATTTVKQGEESEESIQVGLAIPIENVRPYLNEAGQK</sequence>
<comment type="similarity">
    <text evidence="1">Belongs to the peptidase S1C family.</text>
</comment>
<accession>A0AAP9DTV2</accession>
<dbReference type="Proteomes" id="UP000315377">
    <property type="component" value="Chromosome"/>
</dbReference>
<evidence type="ECO:0000256" key="6">
    <source>
        <dbReference type="SAM" id="Phobius"/>
    </source>
</evidence>
<keyword evidence="10" id="KW-1185">Reference proteome</keyword>
<dbReference type="InterPro" id="IPR001940">
    <property type="entry name" value="Peptidase_S1C"/>
</dbReference>
<evidence type="ECO:0000256" key="2">
    <source>
        <dbReference type="ARBA" id="ARBA00022670"/>
    </source>
</evidence>
<protein>
    <submittedName>
        <fullName evidence="8">Serine protease</fullName>
    </submittedName>
    <submittedName>
        <fullName evidence="7">Trypsin-like peptidase domain-containing protein</fullName>
    </submittedName>
</protein>
<reference evidence="7 10" key="2">
    <citation type="submission" date="2022-05" db="EMBL/GenBank/DDBJ databases">
        <title>Genome Sequencing of Bee-Associated Microbes.</title>
        <authorList>
            <person name="Dunlap C."/>
        </authorList>
    </citation>
    <scope>NUCLEOTIDE SEQUENCE [LARGE SCALE GENOMIC DNA]</scope>
    <source>
        <strain evidence="7 10">NRRL B-14613</strain>
    </source>
</reference>
<gene>
    <name evidence="8" type="ORF">FLT43_11900</name>
    <name evidence="7" type="ORF">M5W83_11305</name>
</gene>
<dbReference type="PANTHER" id="PTHR43343">
    <property type="entry name" value="PEPTIDASE S12"/>
    <property type="match status" value="1"/>
</dbReference>
<dbReference type="InterPro" id="IPR051201">
    <property type="entry name" value="Chloro_Bact_Ser_Proteases"/>
</dbReference>
<dbReference type="InterPro" id="IPR009003">
    <property type="entry name" value="Peptidase_S1_PA"/>
</dbReference>
<proteinExistence type="inferred from homology"/>
<keyword evidence="6" id="KW-0812">Transmembrane</keyword>
<dbReference type="Pfam" id="PF13365">
    <property type="entry name" value="Trypsin_2"/>
    <property type="match status" value="1"/>
</dbReference>
<evidence type="ECO:0000313" key="9">
    <source>
        <dbReference type="Proteomes" id="UP000315377"/>
    </source>
</evidence>
<dbReference type="InterPro" id="IPR043504">
    <property type="entry name" value="Peptidase_S1_PA_chymotrypsin"/>
</dbReference>
<keyword evidence="6" id="KW-1133">Transmembrane helix</keyword>
<evidence type="ECO:0000256" key="1">
    <source>
        <dbReference type="ARBA" id="ARBA00010541"/>
    </source>
</evidence>
<dbReference type="AlphaFoldDB" id="A0AAP9DTV2"/>
<reference evidence="8 9" key="1">
    <citation type="submission" date="2019-07" db="EMBL/GenBank/DDBJ databases">
        <title>Paenibacillus thiaminolyticus NRRL B-4156.</title>
        <authorList>
            <person name="Hehnly C."/>
            <person name="Zhang L."/>
        </authorList>
    </citation>
    <scope>NUCLEOTIDE SEQUENCE [LARGE SCALE GENOMIC DNA]</scope>
    <source>
        <strain evidence="8 9">NRRL B-4156</strain>
    </source>
</reference>
<keyword evidence="6" id="KW-0472">Membrane</keyword>
<evidence type="ECO:0000313" key="8">
    <source>
        <dbReference type="EMBL" id="QDM44114.1"/>
    </source>
</evidence>
<feature type="compositionally biased region" description="Pro residues" evidence="5">
    <location>
        <begin position="92"/>
        <end position="106"/>
    </location>
</feature>
<name>A0AAP9DTV2_PANTH</name>
<dbReference type="GO" id="GO:0004252">
    <property type="term" value="F:serine-type endopeptidase activity"/>
    <property type="evidence" value="ECO:0007669"/>
    <property type="project" value="InterPro"/>
</dbReference>
<keyword evidence="2 8" id="KW-0645">Protease</keyword>